<evidence type="ECO:0000256" key="2">
    <source>
        <dbReference type="SAM" id="Phobius"/>
    </source>
</evidence>
<dbReference type="RefSeq" id="WP_127703180.1">
    <property type="nucleotide sequence ID" value="NZ_SACK01000001.1"/>
</dbReference>
<feature type="compositionally biased region" description="Gly residues" evidence="1">
    <location>
        <begin position="309"/>
        <end position="318"/>
    </location>
</feature>
<sequence length="318" mass="35662">MKKFLSLILLTISITVSAQIPKPMPNTFVNDYAGLLDTAEIINLNKKINIIEKRAGIQLAIVLIDTLPTNYEIEDFSLLIGRKWGVGKNNDGLVYVAAISQRKQRLEVARNSEKKFTETRSQEILDGIKPYFREKDYYGGLNKLVEEIAYDLNVDFQTTAQQSAVKNAEKDGKWYEYIGGLLVFLAPFAVIYYIIKRRQRNRAMQEGYYSGYDGGGYGSLSAPRKYSSRPYSSSGLGTFPAGAATGYLANELMDKLSEEDKEKEEEEEKKRREQEEYEARHREDDESDYGNWGGGSGSSGRSQSSNSGFSGGGATSDW</sequence>
<evidence type="ECO:0000256" key="1">
    <source>
        <dbReference type="SAM" id="MobiDB-lite"/>
    </source>
</evidence>
<dbReference type="Pfam" id="PF04536">
    <property type="entry name" value="TPM_phosphatase"/>
    <property type="match status" value="1"/>
</dbReference>
<feature type="compositionally biased region" description="Low complexity" evidence="1">
    <location>
        <begin position="299"/>
        <end position="308"/>
    </location>
</feature>
<accession>A0A437MYT5</accession>
<evidence type="ECO:0000256" key="3">
    <source>
        <dbReference type="SAM" id="SignalP"/>
    </source>
</evidence>
<dbReference type="Proteomes" id="UP000282759">
    <property type="component" value="Unassembled WGS sequence"/>
</dbReference>
<reference evidence="5 6" key="1">
    <citation type="submission" date="2019-01" db="EMBL/GenBank/DDBJ databases">
        <authorList>
            <person name="Chen W.-M."/>
        </authorList>
    </citation>
    <scope>NUCLEOTIDE SEQUENCE [LARGE SCALE GENOMIC DNA]</scope>
    <source>
        <strain evidence="5 6">YBJ-36</strain>
    </source>
</reference>
<dbReference type="OrthoDB" id="797162at2"/>
<dbReference type="PANTHER" id="PTHR30373:SF2">
    <property type="entry name" value="UPF0603 PROTEIN YGCG"/>
    <property type="match status" value="1"/>
</dbReference>
<keyword evidence="6" id="KW-1185">Reference proteome</keyword>
<keyword evidence="2" id="KW-0472">Membrane</keyword>
<dbReference type="InterPro" id="IPR007621">
    <property type="entry name" value="TPM_dom"/>
</dbReference>
<evidence type="ECO:0000259" key="4">
    <source>
        <dbReference type="Pfam" id="PF04536"/>
    </source>
</evidence>
<evidence type="ECO:0000313" key="5">
    <source>
        <dbReference type="EMBL" id="RVU02814.1"/>
    </source>
</evidence>
<keyword evidence="3" id="KW-0732">Signal</keyword>
<dbReference type="Gene3D" id="3.10.310.50">
    <property type="match status" value="1"/>
</dbReference>
<organism evidence="5 6">
    <name type="scientific">Mucilaginibacter limnophilus</name>
    <dbReference type="NCBI Taxonomy" id="1932778"/>
    <lineage>
        <taxon>Bacteria</taxon>
        <taxon>Pseudomonadati</taxon>
        <taxon>Bacteroidota</taxon>
        <taxon>Sphingobacteriia</taxon>
        <taxon>Sphingobacteriales</taxon>
        <taxon>Sphingobacteriaceae</taxon>
        <taxon>Mucilaginibacter</taxon>
    </lineage>
</organism>
<comment type="caution">
    <text evidence="5">The sequence shown here is derived from an EMBL/GenBank/DDBJ whole genome shotgun (WGS) entry which is preliminary data.</text>
</comment>
<protein>
    <submittedName>
        <fullName evidence="5">TPM domain-containing protein</fullName>
    </submittedName>
</protein>
<dbReference type="PANTHER" id="PTHR30373">
    <property type="entry name" value="UPF0603 PROTEIN YGCG"/>
    <property type="match status" value="1"/>
</dbReference>
<feature type="compositionally biased region" description="Basic and acidic residues" evidence="1">
    <location>
        <begin position="268"/>
        <end position="284"/>
    </location>
</feature>
<proteinExistence type="predicted"/>
<dbReference type="AlphaFoldDB" id="A0A437MYT5"/>
<name>A0A437MYT5_9SPHI</name>
<keyword evidence="2" id="KW-0812">Transmembrane</keyword>
<feature type="signal peptide" evidence="3">
    <location>
        <begin position="1"/>
        <end position="18"/>
    </location>
</feature>
<keyword evidence="2" id="KW-1133">Transmembrane helix</keyword>
<feature type="chain" id="PRO_5019255608" evidence="3">
    <location>
        <begin position="19"/>
        <end position="318"/>
    </location>
</feature>
<feature type="transmembrane region" description="Helical" evidence="2">
    <location>
        <begin position="174"/>
        <end position="195"/>
    </location>
</feature>
<evidence type="ECO:0000313" key="6">
    <source>
        <dbReference type="Proteomes" id="UP000282759"/>
    </source>
</evidence>
<feature type="region of interest" description="Disordered" evidence="1">
    <location>
        <begin position="257"/>
        <end position="318"/>
    </location>
</feature>
<dbReference type="EMBL" id="SACK01000001">
    <property type="protein sequence ID" value="RVU02814.1"/>
    <property type="molecule type" value="Genomic_DNA"/>
</dbReference>
<gene>
    <name evidence="5" type="ORF">EOD41_02425</name>
</gene>
<feature type="domain" description="TPM" evidence="4">
    <location>
        <begin position="29"/>
        <end position="149"/>
    </location>
</feature>